<dbReference type="Pfam" id="PF00593">
    <property type="entry name" value="TonB_dep_Rec_b-barrel"/>
    <property type="match status" value="1"/>
</dbReference>
<dbReference type="GO" id="GO:0015344">
    <property type="term" value="F:siderophore uptake transmembrane transporter activity"/>
    <property type="evidence" value="ECO:0007669"/>
    <property type="project" value="TreeGrafter"/>
</dbReference>
<proteinExistence type="inferred from homology"/>
<evidence type="ECO:0000256" key="15">
    <source>
        <dbReference type="PROSITE-ProRule" id="PRU10144"/>
    </source>
</evidence>
<dbReference type="Gene3D" id="2.40.170.20">
    <property type="entry name" value="TonB-dependent receptor, beta-barrel domain"/>
    <property type="match status" value="1"/>
</dbReference>
<evidence type="ECO:0000256" key="16">
    <source>
        <dbReference type="RuleBase" id="RU003357"/>
    </source>
</evidence>
<evidence type="ECO:0000256" key="9">
    <source>
        <dbReference type="ARBA" id="ARBA00023065"/>
    </source>
</evidence>
<dbReference type="CDD" id="cd01347">
    <property type="entry name" value="ligand_gated_channel"/>
    <property type="match status" value="1"/>
</dbReference>
<name>A0A5E5BSY6_9BURK</name>
<dbReference type="InterPro" id="IPR000531">
    <property type="entry name" value="Beta-barrel_TonB"/>
</dbReference>
<dbReference type="InterPro" id="IPR012910">
    <property type="entry name" value="Plug_dom"/>
</dbReference>
<dbReference type="EMBL" id="CABPST010000002">
    <property type="protein sequence ID" value="VVE87450.1"/>
    <property type="molecule type" value="Genomic_DNA"/>
</dbReference>
<dbReference type="GO" id="GO:0038023">
    <property type="term" value="F:signaling receptor activity"/>
    <property type="evidence" value="ECO:0007669"/>
    <property type="project" value="InterPro"/>
</dbReference>
<comment type="similarity">
    <text evidence="2 14 16">Belongs to the TonB-dependent receptor family.</text>
</comment>
<evidence type="ECO:0000259" key="19">
    <source>
        <dbReference type="Pfam" id="PF07715"/>
    </source>
</evidence>
<keyword evidence="11 14" id="KW-0472">Membrane</keyword>
<evidence type="ECO:0000256" key="7">
    <source>
        <dbReference type="ARBA" id="ARBA00022729"/>
    </source>
</evidence>
<dbReference type="Proteomes" id="UP000382040">
    <property type="component" value="Unassembled WGS sequence"/>
</dbReference>
<dbReference type="InterPro" id="IPR010917">
    <property type="entry name" value="TonB_rcpt_CS"/>
</dbReference>
<keyword evidence="8" id="KW-0408">Iron</keyword>
<keyword evidence="9" id="KW-0406">Ion transport</keyword>
<gene>
    <name evidence="20" type="ORF">PBR20603_01385</name>
</gene>
<dbReference type="GO" id="GO:0009279">
    <property type="term" value="C:cell outer membrane"/>
    <property type="evidence" value="ECO:0007669"/>
    <property type="project" value="UniProtKB-SubCell"/>
</dbReference>
<dbReference type="SUPFAM" id="SSF56935">
    <property type="entry name" value="Porins"/>
    <property type="match status" value="1"/>
</dbReference>
<accession>A0A5E5BSY6</accession>
<evidence type="ECO:0000256" key="17">
    <source>
        <dbReference type="SAM" id="SignalP"/>
    </source>
</evidence>
<evidence type="ECO:0000256" key="6">
    <source>
        <dbReference type="ARBA" id="ARBA00022692"/>
    </source>
</evidence>
<keyword evidence="10 16" id="KW-0798">TonB box</keyword>
<dbReference type="OrthoDB" id="127311at2"/>
<sequence length="722" mass="78456">MEKSRTHASAALIAVQSTVACSLAAGCIGMAMADEAVQLAPTEVSAARDNGYVVESSSAATRTDTPIENIPQSIITVPRAMIDDQGSKTVSDALRNVSNVNAIDSRDANNTVFNIRGFHSGTVVDGVAMKGNFTDQESLVNVDRIDVIKGPAGALFGSQGVGAYDTAGGTIAITTLEPTTLETVRKIGFKAGSYGERGIDFDINQPLNSAWAFRVTGEASNSDSETDRVFFRKRALFPSLSWTPNADTKVVLRARYLDTTTLDYSGLPVSGTLNTSIFTLPRQTNIAAVGLPNTTNTSKGLNLQWTQRLTDGWSFSLLSAYNEVRLDQRGTWLVDSESPMGCGDFGSATPYNNTMCGVRMWARLKTTTLSPSLTGKFTTGALKHTLNLGVDYEYTRDDEFMAYSNMLGPVSYDNVNLTNPVYPAWSEPVAPSTPDQQNRYISTVAYLQDQIDVGRWHFLGSVRYSDIRITDNNYAYGIYNVSSNSKVSPRVGAVYEITSKISAFAGYGEDIRVPAFYLFASPPKPEEYSQKEIGLRLKDLAGITATVALFDLNRKNVAVADPANAGYYIQAGKQRSRGIDIDVRWQATPSWTWIAAYAQQTAEIEDDGNAALVGKQLFNVPKQTLRLATRYDFRTGVLAGLGLGLGMTFNSELPGNSTNTFFTPATTVWDAQASYTIGKARYGLNIFNLTNKKYFVPSNYFLGGQVIPALPRTVTVTAAFSF</sequence>
<feature type="domain" description="TonB-dependent receptor plug" evidence="19">
    <location>
        <begin position="67"/>
        <end position="163"/>
    </location>
</feature>
<comment type="subcellular location">
    <subcellularLocation>
        <location evidence="1 14">Cell outer membrane</location>
        <topology evidence="1 14">Multi-pass membrane protein</topology>
    </subcellularLocation>
</comment>
<keyword evidence="7 17" id="KW-0732">Signal</keyword>
<keyword evidence="12 20" id="KW-0675">Receptor</keyword>
<evidence type="ECO:0000256" key="2">
    <source>
        <dbReference type="ARBA" id="ARBA00009810"/>
    </source>
</evidence>
<dbReference type="RefSeq" id="WP_150558771.1">
    <property type="nucleotide sequence ID" value="NZ_CABPST010000002.1"/>
</dbReference>
<keyword evidence="5" id="KW-0410">Iron transport</keyword>
<evidence type="ECO:0000256" key="4">
    <source>
        <dbReference type="ARBA" id="ARBA00022452"/>
    </source>
</evidence>
<feature type="short sequence motif" description="TonB C-terminal box" evidence="15">
    <location>
        <begin position="705"/>
        <end position="722"/>
    </location>
</feature>
<keyword evidence="13 14" id="KW-0998">Cell outer membrane</keyword>
<evidence type="ECO:0000256" key="11">
    <source>
        <dbReference type="ARBA" id="ARBA00023136"/>
    </source>
</evidence>
<evidence type="ECO:0000256" key="3">
    <source>
        <dbReference type="ARBA" id="ARBA00022448"/>
    </source>
</evidence>
<keyword evidence="4 14" id="KW-1134">Transmembrane beta strand</keyword>
<dbReference type="Gene3D" id="2.170.130.10">
    <property type="entry name" value="TonB-dependent receptor, plug domain"/>
    <property type="match status" value="1"/>
</dbReference>
<dbReference type="InterPro" id="IPR010105">
    <property type="entry name" value="TonB_sidphr_rcpt"/>
</dbReference>
<evidence type="ECO:0000256" key="5">
    <source>
        <dbReference type="ARBA" id="ARBA00022496"/>
    </source>
</evidence>
<protein>
    <submittedName>
        <fullName evidence="20">Ferrichrome-iron receptor</fullName>
    </submittedName>
</protein>
<feature type="chain" id="PRO_5022932965" evidence="17">
    <location>
        <begin position="34"/>
        <end position="722"/>
    </location>
</feature>
<feature type="domain" description="TonB-dependent receptor-like beta-barrel" evidence="18">
    <location>
        <begin position="245"/>
        <end position="689"/>
    </location>
</feature>
<keyword evidence="21" id="KW-1185">Reference proteome</keyword>
<evidence type="ECO:0000256" key="13">
    <source>
        <dbReference type="ARBA" id="ARBA00023237"/>
    </source>
</evidence>
<dbReference type="GO" id="GO:0015891">
    <property type="term" value="P:siderophore transport"/>
    <property type="evidence" value="ECO:0007669"/>
    <property type="project" value="InterPro"/>
</dbReference>
<reference evidence="20 21" key="1">
    <citation type="submission" date="2019-08" db="EMBL/GenBank/DDBJ databases">
        <authorList>
            <person name="Peeters C."/>
        </authorList>
    </citation>
    <scope>NUCLEOTIDE SEQUENCE [LARGE SCALE GENOMIC DNA]</scope>
    <source>
        <strain evidence="20 21">LMG 20603</strain>
    </source>
</reference>
<evidence type="ECO:0000256" key="1">
    <source>
        <dbReference type="ARBA" id="ARBA00004571"/>
    </source>
</evidence>
<dbReference type="Pfam" id="PF07715">
    <property type="entry name" value="Plug"/>
    <property type="match status" value="1"/>
</dbReference>
<dbReference type="PANTHER" id="PTHR32552:SF68">
    <property type="entry name" value="FERRICHROME OUTER MEMBRANE TRANSPORTER_PHAGE RECEPTOR"/>
    <property type="match status" value="1"/>
</dbReference>
<dbReference type="InterPro" id="IPR037066">
    <property type="entry name" value="Plug_dom_sf"/>
</dbReference>
<evidence type="ECO:0000259" key="18">
    <source>
        <dbReference type="Pfam" id="PF00593"/>
    </source>
</evidence>
<evidence type="ECO:0000256" key="14">
    <source>
        <dbReference type="PROSITE-ProRule" id="PRU01360"/>
    </source>
</evidence>
<evidence type="ECO:0000256" key="10">
    <source>
        <dbReference type="ARBA" id="ARBA00023077"/>
    </source>
</evidence>
<evidence type="ECO:0000313" key="20">
    <source>
        <dbReference type="EMBL" id="VVE87450.1"/>
    </source>
</evidence>
<dbReference type="PROSITE" id="PS01156">
    <property type="entry name" value="TONB_DEPENDENT_REC_2"/>
    <property type="match status" value="1"/>
</dbReference>
<dbReference type="InterPro" id="IPR039426">
    <property type="entry name" value="TonB-dep_rcpt-like"/>
</dbReference>
<evidence type="ECO:0000256" key="12">
    <source>
        <dbReference type="ARBA" id="ARBA00023170"/>
    </source>
</evidence>
<dbReference type="NCBIfam" id="TIGR01783">
    <property type="entry name" value="TonB-siderophor"/>
    <property type="match status" value="1"/>
</dbReference>
<keyword evidence="6 14" id="KW-0812">Transmembrane</keyword>
<organism evidence="20 21">
    <name type="scientific">Pandoraea bronchicola</name>
    <dbReference type="NCBI Taxonomy" id="2508287"/>
    <lineage>
        <taxon>Bacteria</taxon>
        <taxon>Pseudomonadati</taxon>
        <taxon>Pseudomonadota</taxon>
        <taxon>Betaproteobacteria</taxon>
        <taxon>Burkholderiales</taxon>
        <taxon>Burkholderiaceae</taxon>
        <taxon>Pandoraea</taxon>
    </lineage>
</organism>
<dbReference type="PANTHER" id="PTHR32552">
    <property type="entry name" value="FERRICHROME IRON RECEPTOR-RELATED"/>
    <property type="match status" value="1"/>
</dbReference>
<evidence type="ECO:0000313" key="21">
    <source>
        <dbReference type="Proteomes" id="UP000382040"/>
    </source>
</evidence>
<evidence type="ECO:0000256" key="8">
    <source>
        <dbReference type="ARBA" id="ARBA00023004"/>
    </source>
</evidence>
<dbReference type="InterPro" id="IPR036942">
    <property type="entry name" value="Beta-barrel_TonB_sf"/>
</dbReference>
<dbReference type="PROSITE" id="PS51257">
    <property type="entry name" value="PROKAR_LIPOPROTEIN"/>
    <property type="match status" value="1"/>
</dbReference>
<keyword evidence="3 14" id="KW-0813">Transport</keyword>
<feature type="signal peptide" evidence="17">
    <location>
        <begin position="1"/>
        <end position="33"/>
    </location>
</feature>
<dbReference type="AlphaFoldDB" id="A0A5E5BSY6"/>
<dbReference type="PROSITE" id="PS52016">
    <property type="entry name" value="TONB_DEPENDENT_REC_3"/>
    <property type="match status" value="1"/>
</dbReference>